<keyword evidence="1" id="KW-0472">Membrane</keyword>
<protein>
    <submittedName>
        <fullName evidence="2">Uncharacterized protein</fullName>
    </submittedName>
</protein>
<evidence type="ECO:0000256" key="1">
    <source>
        <dbReference type="SAM" id="Phobius"/>
    </source>
</evidence>
<name>A0A066Z0R3_9ACTN</name>
<dbReference type="Proteomes" id="UP000027178">
    <property type="component" value="Unassembled WGS sequence"/>
</dbReference>
<dbReference type="HOGENOM" id="CLU_1924757_0_0_11"/>
<accession>A0A066Z0R3</accession>
<dbReference type="AlphaFoldDB" id="A0A066Z0R3"/>
<proteinExistence type="predicted"/>
<reference evidence="2 3" key="1">
    <citation type="submission" date="2014-05" db="EMBL/GenBank/DDBJ databases">
        <title>Draft Genome Sequence of Kitasatospora cheerisanensis KCTC 2395.</title>
        <authorList>
            <person name="Nam D.H."/>
        </authorList>
    </citation>
    <scope>NUCLEOTIDE SEQUENCE [LARGE SCALE GENOMIC DNA]</scope>
    <source>
        <strain evidence="2 3">KCTC 2395</strain>
    </source>
</reference>
<gene>
    <name evidence="2" type="ORF">KCH_08690</name>
</gene>
<keyword evidence="3" id="KW-1185">Reference proteome</keyword>
<keyword evidence="1" id="KW-1133">Transmembrane helix</keyword>
<feature type="transmembrane region" description="Helical" evidence="1">
    <location>
        <begin position="51"/>
        <end position="73"/>
    </location>
</feature>
<organism evidence="2 3">
    <name type="scientific">Kitasatospora cheerisanensis KCTC 2395</name>
    <dbReference type="NCBI Taxonomy" id="1348663"/>
    <lineage>
        <taxon>Bacteria</taxon>
        <taxon>Bacillati</taxon>
        <taxon>Actinomycetota</taxon>
        <taxon>Actinomycetes</taxon>
        <taxon>Kitasatosporales</taxon>
        <taxon>Streptomycetaceae</taxon>
        <taxon>Kitasatospora</taxon>
    </lineage>
</organism>
<comment type="caution">
    <text evidence="2">The sequence shown here is derived from an EMBL/GenBank/DDBJ whole genome shotgun (WGS) entry which is preliminary data.</text>
</comment>
<keyword evidence="1" id="KW-0812">Transmembrane</keyword>
<dbReference type="EMBL" id="JNBY01000037">
    <property type="protein sequence ID" value="KDN87378.1"/>
    <property type="molecule type" value="Genomic_DNA"/>
</dbReference>
<evidence type="ECO:0000313" key="2">
    <source>
        <dbReference type="EMBL" id="KDN87378.1"/>
    </source>
</evidence>
<feature type="transmembrane region" description="Helical" evidence="1">
    <location>
        <begin position="28"/>
        <end position="44"/>
    </location>
</feature>
<evidence type="ECO:0000313" key="3">
    <source>
        <dbReference type="Proteomes" id="UP000027178"/>
    </source>
</evidence>
<sequence length="131" mass="13607">MVAVLTPLALLGLGALSADPDRAALADPARLAVLAAALLALLLLRTEWRRLTAAALLGFLLLALPVAATGSAVRHLRGERTELVLTVGFLVLGAARRGPTHRHLPGAPEHSAPCAQPIARTARSEGRRPNG</sequence>
<dbReference type="PATRIC" id="fig|1348663.4.peg.826"/>